<dbReference type="Pfam" id="PF25355">
    <property type="entry name" value="DUF7882"/>
    <property type="match status" value="1"/>
</dbReference>
<sequence>MGHLIYGMAPAIRIDDRGLEHLRAVILTKLRRNESFGFNWDNEPDVHGDDALAKPGLHGTVWISQSSSLYFSFDERSDLPLNRKWLSQLADLANGTGGLRLIPEPAP</sequence>
<comment type="caution">
    <text evidence="2">The sequence shown here is derived from an EMBL/GenBank/DDBJ whole genome shotgun (WGS) entry which is preliminary data.</text>
</comment>
<feature type="domain" description="DUF7882" evidence="1">
    <location>
        <begin position="1"/>
        <end position="104"/>
    </location>
</feature>
<dbReference type="AlphaFoldDB" id="A0A5C8I5D7"/>
<gene>
    <name evidence="2" type="ORF">FVP77_06550</name>
</gene>
<reference evidence="2 3" key="1">
    <citation type="submission" date="2019-08" db="EMBL/GenBank/DDBJ databases">
        <authorList>
            <person name="Dong K."/>
        </authorList>
    </citation>
    <scope>NUCLEOTIDE SEQUENCE [LARGE SCALE GENOMIC DNA]</scope>
    <source>
        <strain evidence="2 3">JCM14558</strain>
    </source>
</reference>
<proteinExistence type="predicted"/>
<dbReference type="InterPro" id="IPR057204">
    <property type="entry name" value="DUF7882"/>
</dbReference>
<evidence type="ECO:0000259" key="1">
    <source>
        <dbReference type="Pfam" id="PF25355"/>
    </source>
</evidence>
<evidence type="ECO:0000313" key="2">
    <source>
        <dbReference type="EMBL" id="TXK13083.1"/>
    </source>
</evidence>
<name>A0A5C8I5D7_9MICO</name>
<protein>
    <recommendedName>
        <fullName evidence="1">DUF7882 domain-containing protein</fullName>
    </recommendedName>
</protein>
<organism evidence="2 3">
    <name type="scientific">Microbacterium hatanonis</name>
    <dbReference type="NCBI Taxonomy" id="404366"/>
    <lineage>
        <taxon>Bacteria</taxon>
        <taxon>Bacillati</taxon>
        <taxon>Actinomycetota</taxon>
        <taxon>Actinomycetes</taxon>
        <taxon>Micrococcales</taxon>
        <taxon>Microbacteriaceae</taxon>
        <taxon>Microbacterium</taxon>
    </lineage>
</organism>
<evidence type="ECO:0000313" key="3">
    <source>
        <dbReference type="Proteomes" id="UP000321034"/>
    </source>
</evidence>
<dbReference type="EMBL" id="VRSV01000001">
    <property type="protein sequence ID" value="TXK13083.1"/>
    <property type="molecule type" value="Genomic_DNA"/>
</dbReference>
<dbReference type="RefSeq" id="WP_147893766.1">
    <property type="nucleotide sequence ID" value="NZ_BAAANR010000001.1"/>
</dbReference>
<keyword evidence="3" id="KW-1185">Reference proteome</keyword>
<dbReference type="Proteomes" id="UP000321034">
    <property type="component" value="Unassembled WGS sequence"/>
</dbReference>
<accession>A0A5C8I5D7</accession>
<dbReference type="OrthoDB" id="5114572at2"/>